<evidence type="ECO:0000259" key="2">
    <source>
        <dbReference type="Pfam" id="PF03629"/>
    </source>
</evidence>
<sequence length="619" mass="69710">MKLSSIISDGMVLQRNQQLNITGKTTYLHKVILTFLGKSYETTADNKGDWSITLEPLEPGGPFHMVIASEEEKKEINDILVGDVWVLGGQSNMELPVSRTLDLFLDEIKEVNQPFIRQYNVPQTYDFHEPKQELVGNVWMKATSDDIMKFSAVGYFFAKEIYEKNGVPLGLIMAAVGGTPIEAWISEKTLREIGGYEAELDLSKNDSYIASTKSSDQKRQDLWYQYLNENDPGLKNTGWFSTSHKATDWKAIEIPNSWKGTELEQIRGSVWFRKEVEVPASMLEGEAKLALGTIVDADETYVNGTKIGSTGYRYPPRRYHLPSGILKPGKNSITVRVISTQTTGEFIKDMPYKLMANGQELNLEGTWQYKVGVVTDTLESPTFFQYKPSGVYNAMIAPLKNYPMKGVLWYQGESNTNQPEGYTKLFHALVNDWRNNWQIDEFPFIYTQLANFDPGETEVSNNWAILREEQRKALEIPNTAMAVTIDLGQYNELHPQDKKTVGKRLALCARKLAYEEDIVFSGPIYQEIERVDNSIQLTLDHVGSGLAAKNGNLKQFTICGKDGIFLPATATIVDDKIVVSHEQISGPKHVRYAWANNPDGANLYNKEGLPASPFTTETN</sequence>
<dbReference type="InterPro" id="IPR039329">
    <property type="entry name" value="SIAE"/>
</dbReference>
<gene>
    <name evidence="3" type="ORF">DS745_12030</name>
</gene>
<evidence type="ECO:0000313" key="3">
    <source>
        <dbReference type="EMBL" id="RXJ00256.1"/>
    </source>
</evidence>
<reference evidence="3 4" key="1">
    <citation type="journal article" date="2019" name="Int. J. Syst. Evol. Microbiol.">
        <title>Anaerobacillus alkaliphilus sp. nov., a novel alkaliphilic and moderately halophilic bacterium.</title>
        <authorList>
            <person name="Borsodi A.K."/>
            <person name="Aszalos J.M."/>
            <person name="Bihari P."/>
            <person name="Nagy I."/>
            <person name="Schumann P."/>
            <person name="Sproer C."/>
            <person name="Kovacs A.L."/>
            <person name="Boka K."/>
            <person name="Dobosy P."/>
            <person name="Ovari M."/>
            <person name="Szili-Kovacs T."/>
            <person name="Toth E."/>
        </authorList>
    </citation>
    <scope>NUCLEOTIDE SEQUENCE [LARGE SCALE GENOMIC DNA]</scope>
    <source>
        <strain evidence="3 4">B16-10</strain>
    </source>
</reference>
<keyword evidence="4" id="KW-1185">Reference proteome</keyword>
<dbReference type="OrthoDB" id="9762066at2"/>
<keyword evidence="1" id="KW-0378">Hydrolase</keyword>
<dbReference type="SUPFAM" id="SSF52266">
    <property type="entry name" value="SGNH hydrolase"/>
    <property type="match status" value="1"/>
</dbReference>
<proteinExistence type="predicted"/>
<dbReference type="Gene3D" id="2.60.120.260">
    <property type="entry name" value="Galactose-binding domain-like"/>
    <property type="match status" value="1"/>
</dbReference>
<dbReference type="PANTHER" id="PTHR22901">
    <property type="entry name" value="SIALATE O-ACETYLESTERASE"/>
    <property type="match status" value="1"/>
</dbReference>
<dbReference type="InterPro" id="IPR005181">
    <property type="entry name" value="SASA"/>
</dbReference>
<feature type="domain" description="Sialate O-acetylesterase" evidence="2">
    <location>
        <begin position="389"/>
        <end position="506"/>
    </location>
</feature>
<dbReference type="RefSeq" id="WP_129078477.1">
    <property type="nucleotide sequence ID" value="NZ_QOUX01000039.1"/>
</dbReference>
<dbReference type="GO" id="GO:0005975">
    <property type="term" value="P:carbohydrate metabolic process"/>
    <property type="evidence" value="ECO:0007669"/>
    <property type="project" value="InterPro"/>
</dbReference>
<dbReference type="Proteomes" id="UP000290649">
    <property type="component" value="Unassembled WGS sequence"/>
</dbReference>
<dbReference type="SUPFAM" id="SSF49785">
    <property type="entry name" value="Galactose-binding domain-like"/>
    <property type="match status" value="1"/>
</dbReference>
<organism evidence="3 4">
    <name type="scientific">Anaerobacillus alkaliphilus</name>
    <dbReference type="NCBI Taxonomy" id="1548597"/>
    <lineage>
        <taxon>Bacteria</taxon>
        <taxon>Bacillati</taxon>
        <taxon>Bacillota</taxon>
        <taxon>Bacilli</taxon>
        <taxon>Bacillales</taxon>
        <taxon>Bacillaceae</taxon>
        <taxon>Anaerobacillus</taxon>
    </lineage>
</organism>
<dbReference type="InterPro" id="IPR008979">
    <property type="entry name" value="Galactose-bd-like_sf"/>
</dbReference>
<accession>A0A4Q0VSE1</accession>
<dbReference type="Pfam" id="PF03629">
    <property type="entry name" value="SASA"/>
    <property type="match status" value="2"/>
</dbReference>
<comment type="caution">
    <text evidence="3">The sequence shown here is derived from an EMBL/GenBank/DDBJ whole genome shotgun (WGS) entry which is preliminary data.</text>
</comment>
<name>A0A4Q0VSE1_9BACI</name>
<dbReference type="AlphaFoldDB" id="A0A4Q0VSE1"/>
<dbReference type="EMBL" id="QOUX01000039">
    <property type="protein sequence ID" value="RXJ00256.1"/>
    <property type="molecule type" value="Genomic_DNA"/>
</dbReference>
<protein>
    <submittedName>
        <fullName evidence="3">Sialate O-acetylesterase</fullName>
    </submittedName>
</protein>
<feature type="domain" description="Sialate O-acetylesterase" evidence="2">
    <location>
        <begin position="82"/>
        <end position="189"/>
    </location>
</feature>
<dbReference type="Gene3D" id="3.40.50.1110">
    <property type="entry name" value="SGNH hydrolase"/>
    <property type="match status" value="1"/>
</dbReference>
<dbReference type="GO" id="GO:0004553">
    <property type="term" value="F:hydrolase activity, hydrolyzing O-glycosyl compounds"/>
    <property type="evidence" value="ECO:0007669"/>
    <property type="project" value="InterPro"/>
</dbReference>
<dbReference type="GO" id="GO:0001681">
    <property type="term" value="F:sialate O-acetylesterase activity"/>
    <property type="evidence" value="ECO:0007669"/>
    <property type="project" value="InterPro"/>
</dbReference>
<dbReference type="InterPro" id="IPR036514">
    <property type="entry name" value="SGNH_hydro_sf"/>
</dbReference>
<evidence type="ECO:0000313" key="4">
    <source>
        <dbReference type="Proteomes" id="UP000290649"/>
    </source>
</evidence>
<dbReference type="PANTHER" id="PTHR22901:SF0">
    <property type="entry name" value="SIALATE O-ACETYLESTERASE"/>
    <property type="match status" value="1"/>
</dbReference>
<evidence type="ECO:0000256" key="1">
    <source>
        <dbReference type="ARBA" id="ARBA00022801"/>
    </source>
</evidence>